<name>A0ABX8D6M3_9CELL</name>
<reference evidence="1 2" key="1">
    <citation type="submission" date="2021-05" db="EMBL/GenBank/DDBJ databases">
        <title>Novel species in genus Cellulomonas.</title>
        <authorList>
            <person name="Zhang G."/>
        </authorList>
    </citation>
    <scope>NUCLEOTIDE SEQUENCE [LARGE SCALE GENOMIC DNA]</scope>
    <source>
        <strain evidence="2">zg-ZUI222</strain>
    </source>
</reference>
<dbReference type="EMBL" id="CP074405">
    <property type="protein sequence ID" value="QVI62111.1"/>
    <property type="molecule type" value="Genomic_DNA"/>
</dbReference>
<evidence type="ECO:0000313" key="1">
    <source>
        <dbReference type="EMBL" id="QVI62111.1"/>
    </source>
</evidence>
<accession>A0ABX8D6M3</accession>
<sequence>MGELKTRTVSNPEFEDLTDLLERARTMAVVVAGLLERPAGLMSQDRVWTGPTAAEAFALELDGRRADLPQRFEAFIDAVTVRRAAVPPSFDVPVSEL</sequence>
<gene>
    <name evidence="1" type="ORF">KG103_17125</name>
</gene>
<evidence type="ECO:0000313" key="2">
    <source>
        <dbReference type="Proteomes" id="UP000677804"/>
    </source>
</evidence>
<dbReference type="Proteomes" id="UP000677804">
    <property type="component" value="Chromosome"/>
</dbReference>
<dbReference type="RefSeq" id="WP_207339679.1">
    <property type="nucleotide sequence ID" value="NZ_CP074405.1"/>
</dbReference>
<organism evidence="1 2">
    <name type="scientific">Cellulomonas wangleii</name>
    <dbReference type="NCBI Taxonomy" id="2816956"/>
    <lineage>
        <taxon>Bacteria</taxon>
        <taxon>Bacillati</taxon>
        <taxon>Actinomycetota</taxon>
        <taxon>Actinomycetes</taxon>
        <taxon>Micrococcales</taxon>
        <taxon>Cellulomonadaceae</taxon>
        <taxon>Cellulomonas</taxon>
    </lineage>
</organism>
<proteinExistence type="predicted"/>
<protein>
    <recommendedName>
        <fullName evidence="3">DUF222 domain-containing protein</fullName>
    </recommendedName>
</protein>
<keyword evidence="2" id="KW-1185">Reference proteome</keyword>
<evidence type="ECO:0008006" key="3">
    <source>
        <dbReference type="Google" id="ProtNLM"/>
    </source>
</evidence>